<protein>
    <submittedName>
        <fullName evidence="2">Uncharacterized protein</fullName>
    </submittedName>
</protein>
<dbReference type="RefSeq" id="WP_310292753.1">
    <property type="nucleotide sequence ID" value="NZ_BAAAWO010000001.1"/>
</dbReference>
<feature type="compositionally biased region" description="Low complexity" evidence="1">
    <location>
        <begin position="47"/>
        <end position="87"/>
    </location>
</feature>
<proteinExistence type="predicted"/>
<evidence type="ECO:0000313" key="2">
    <source>
        <dbReference type="EMBL" id="MDR7360044.1"/>
    </source>
</evidence>
<name>A0ABU2BPX2_9MICC</name>
<evidence type="ECO:0000256" key="1">
    <source>
        <dbReference type="SAM" id="MobiDB-lite"/>
    </source>
</evidence>
<gene>
    <name evidence="2" type="ORF">J2S64_003735</name>
</gene>
<dbReference type="Proteomes" id="UP001183817">
    <property type="component" value="Unassembled WGS sequence"/>
</dbReference>
<dbReference type="EMBL" id="JAVDYI010000001">
    <property type="protein sequence ID" value="MDR7360044.1"/>
    <property type="molecule type" value="Genomic_DNA"/>
</dbReference>
<feature type="region of interest" description="Disordered" evidence="1">
    <location>
        <begin position="1"/>
        <end position="130"/>
    </location>
</feature>
<keyword evidence="3" id="KW-1185">Reference proteome</keyword>
<comment type="caution">
    <text evidence="2">The sequence shown here is derived from an EMBL/GenBank/DDBJ whole genome shotgun (WGS) entry which is preliminary data.</text>
</comment>
<evidence type="ECO:0000313" key="3">
    <source>
        <dbReference type="Proteomes" id="UP001183817"/>
    </source>
</evidence>
<reference evidence="2 3" key="1">
    <citation type="submission" date="2023-07" db="EMBL/GenBank/DDBJ databases">
        <title>Sequencing the genomes of 1000 actinobacteria strains.</title>
        <authorList>
            <person name="Klenk H.-P."/>
        </authorList>
    </citation>
    <scope>NUCLEOTIDE SEQUENCE [LARGE SCALE GENOMIC DNA]</scope>
    <source>
        <strain evidence="2 3">DSM 20167</strain>
    </source>
</reference>
<sequence>MSDEPEAPRRKKPRRFTAPPQQVSESALVGVFQLPHGAGRPATLPSTDAGTGVEAGTEAGTEAAADAGGTADAAPATADAAPATAPTPAKPGDKRPVLDQQAAEDDPRRWGDGDDDLGDWLKSQRPPHWD</sequence>
<organism evidence="2 3">
    <name type="scientific">Paeniglutamicibacter sulfureus</name>
    <dbReference type="NCBI Taxonomy" id="43666"/>
    <lineage>
        <taxon>Bacteria</taxon>
        <taxon>Bacillati</taxon>
        <taxon>Actinomycetota</taxon>
        <taxon>Actinomycetes</taxon>
        <taxon>Micrococcales</taxon>
        <taxon>Micrococcaceae</taxon>
        <taxon>Paeniglutamicibacter</taxon>
    </lineage>
</organism>
<accession>A0ABU2BPX2</accession>